<accession>A0A9Q3PIZ0</accession>
<keyword evidence="3" id="KW-1185">Reference proteome</keyword>
<organism evidence="2 3">
    <name type="scientific">Austropuccinia psidii MF-1</name>
    <dbReference type="NCBI Taxonomy" id="1389203"/>
    <lineage>
        <taxon>Eukaryota</taxon>
        <taxon>Fungi</taxon>
        <taxon>Dikarya</taxon>
        <taxon>Basidiomycota</taxon>
        <taxon>Pucciniomycotina</taxon>
        <taxon>Pucciniomycetes</taxon>
        <taxon>Pucciniales</taxon>
        <taxon>Sphaerophragmiaceae</taxon>
        <taxon>Austropuccinia</taxon>
    </lineage>
</organism>
<feature type="region of interest" description="Disordered" evidence="1">
    <location>
        <begin position="115"/>
        <end position="138"/>
    </location>
</feature>
<evidence type="ECO:0000313" key="3">
    <source>
        <dbReference type="Proteomes" id="UP000765509"/>
    </source>
</evidence>
<dbReference type="AlphaFoldDB" id="A0A9Q3PIZ0"/>
<gene>
    <name evidence="2" type="ORF">O181_103179</name>
</gene>
<evidence type="ECO:0000256" key="1">
    <source>
        <dbReference type="SAM" id="MobiDB-lite"/>
    </source>
</evidence>
<evidence type="ECO:0000313" key="2">
    <source>
        <dbReference type="EMBL" id="MBW0563464.1"/>
    </source>
</evidence>
<name>A0A9Q3PIZ0_9BASI</name>
<dbReference type="EMBL" id="AVOT02074259">
    <property type="protein sequence ID" value="MBW0563464.1"/>
    <property type="molecule type" value="Genomic_DNA"/>
</dbReference>
<protein>
    <submittedName>
        <fullName evidence="2">Uncharacterized protein</fullName>
    </submittedName>
</protein>
<sequence length="359" mass="38653">MVTTAILYVKLGFTDPISNKSNQSISCQTGIISIQSCNQSQFENLPAISKCHNHIKSGVAGGIATCLAKTFVSPPDCVKIFFHTANPPYSHYAGSVNGIFCALVVITNYHTPSNGCSQTPSNGPTQASSNGLSQARRTAKHHTITCSQPFSLQPFQILILIIPQSTHPMISSVMNQTNPGQKPHKSQHHLTRPPKLLTAPTRLPAPSIQPASCACTTPGIQPPSVPEENGEVDPLVAPLEKLRSTPSISSFRCSPAGTTGINRPCQTNGNFSCRGTLEQPASNAQSQRASSPVTSCQNVSSRHPIYTQPGHKLFACFSNDCVSLRLRPILIARPTWFISISVNPLHQKATITIVLRSYR</sequence>
<feature type="compositionally biased region" description="Polar residues" evidence="1">
    <location>
        <begin position="115"/>
        <end position="136"/>
    </location>
</feature>
<proteinExistence type="predicted"/>
<dbReference type="Proteomes" id="UP000765509">
    <property type="component" value="Unassembled WGS sequence"/>
</dbReference>
<reference evidence="2" key="1">
    <citation type="submission" date="2021-03" db="EMBL/GenBank/DDBJ databases">
        <title>Draft genome sequence of rust myrtle Austropuccinia psidii MF-1, a brazilian biotype.</title>
        <authorList>
            <person name="Quecine M.C."/>
            <person name="Pachon D.M.R."/>
            <person name="Bonatelli M.L."/>
            <person name="Correr F.H."/>
            <person name="Franceschini L.M."/>
            <person name="Leite T.F."/>
            <person name="Margarido G.R.A."/>
            <person name="Almeida C.A."/>
            <person name="Ferrarezi J.A."/>
            <person name="Labate C.A."/>
        </authorList>
    </citation>
    <scope>NUCLEOTIDE SEQUENCE</scope>
    <source>
        <strain evidence="2">MF-1</strain>
    </source>
</reference>
<comment type="caution">
    <text evidence="2">The sequence shown here is derived from an EMBL/GenBank/DDBJ whole genome shotgun (WGS) entry which is preliminary data.</text>
</comment>